<name>A0A2Z7CZP7_9LAMI</name>
<dbReference type="EMBL" id="KQ991081">
    <property type="protein sequence ID" value="KZV52405.1"/>
    <property type="molecule type" value="Genomic_DNA"/>
</dbReference>
<dbReference type="AlphaFoldDB" id="A0A2Z7CZP7"/>
<gene>
    <name evidence="1" type="ORF">F511_32126</name>
</gene>
<sequence>MITRRGFREVRLPKSQQVSNRGFPLLRGKTVILHWGSEKCTKPPPLLSQTSRRRRRPRAAADLRQKFVSGQFDEENPFVLIKSALLVQPDEGVSVLVVDRIGDYLPQSTEKSRVLVIPVGARHKCQQASLFIILSRSSELVSQLVSFPAGCFIHYSSLLLPHCRHPAAEVLDQVFSSLICFPSSALFFSSRAIVCLLVLLIHSDTSSKPSASTLLIHWLIDLVLRGYFKPYPRRSKRIPCWHLCLAPTGITRTRIFSVDYGRNRQSGPRPEPRLLCQPALEALTNSARTDSPRRIGRNEFRRLEAAAAATACVERRGGGYFVSRLAVGPQPLWLRNHNSGLAQRIMVKRLATSPHDPLGITDSAYKNQLVVVSVQYGPFNPYIPIRSTTIGKSRVAIDPITMHTSWRSNSDIASVTSIGYPRMSASGESSTTMHRLLHASGSHPIPTPYDPNTTKTSDLSTRQMVTNHLESPNEGSSIDHKVTIYLHAQNITMFPVRPRALNR</sequence>
<evidence type="ECO:0000313" key="2">
    <source>
        <dbReference type="Proteomes" id="UP000250235"/>
    </source>
</evidence>
<organism evidence="1 2">
    <name type="scientific">Dorcoceras hygrometricum</name>
    <dbReference type="NCBI Taxonomy" id="472368"/>
    <lineage>
        <taxon>Eukaryota</taxon>
        <taxon>Viridiplantae</taxon>
        <taxon>Streptophyta</taxon>
        <taxon>Embryophyta</taxon>
        <taxon>Tracheophyta</taxon>
        <taxon>Spermatophyta</taxon>
        <taxon>Magnoliopsida</taxon>
        <taxon>eudicotyledons</taxon>
        <taxon>Gunneridae</taxon>
        <taxon>Pentapetalae</taxon>
        <taxon>asterids</taxon>
        <taxon>lamiids</taxon>
        <taxon>Lamiales</taxon>
        <taxon>Gesneriaceae</taxon>
        <taxon>Didymocarpoideae</taxon>
        <taxon>Trichosporeae</taxon>
        <taxon>Loxocarpinae</taxon>
        <taxon>Dorcoceras</taxon>
    </lineage>
</organism>
<proteinExistence type="predicted"/>
<keyword evidence="2" id="KW-1185">Reference proteome</keyword>
<protein>
    <submittedName>
        <fullName evidence="1">Uncharacterized protein</fullName>
    </submittedName>
</protein>
<dbReference type="Proteomes" id="UP000250235">
    <property type="component" value="Unassembled WGS sequence"/>
</dbReference>
<accession>A0A2Z7CZP7</accession>
<evidence type="ECO:0000313" key="1">
    <source>
        <dbReference type="EMBL" id="KZV52405.1"/>
    </source>
</evidence>
<reference evidence="1 2" key="1">
    <citation type="journal article" date="2015" name="Proc. Natl. Acad. Sci. U.S.A.">
        <title>The resurrection genome of Boea hygrometrica: A blueprint for survival of dehydration.</title>
        <authorList>
            <person name="Xiao L."/>
            <person name="Yang G."/>
            <person name="Zhang L."/>
            <person name="Yang X."/>
            <person name="Zhao S."/>
            <person name="Ji Z."/>
            <person name="Zhou Q."/>
            <person name="Hu M."/>
            <person name="Wang Y."/>
            <person name="Chen M."/>
            <person name="Xu Y."/>
            <person name="Jin H."/>
            <person name="Xiao X."/>
            <person name="Hu G."/>
            <person name="Bao F."/>
            <person name="Hu Y."/>
            <person name="Wan P."/>
            <person name="Li L."/>
            <person name="Deng X."/>
            <person name="Kuang T."/>
            <person name="Xiang C."/>
            <person name="Zhu J.K."/>
            <person name="Oliver M.J."/>
            <person name="He Y."/>
        </authorList>
    </citation>
    <scope>NUCLEOTIDE SEQUENCE [LARGE SCALE GENOMIC DNA]</scope>
    <source>
        <strain evidence="2">cv. XS01</strain>
    </source>
</reference>